<name>A0A4V2URI6_9FIRM</name>
<comment type="caution">
    <text evidence="2">The sequence shown here is derived from an EMBL/GenBank/DDBJ whole genome shotgun (WGS) entry which is preliminary data.</text>
</comment>
<feature type="binding site" evidence="1">
    <location>
        <position position="178"/>
    </location>
    <ligand>
        <name>Zn(2+)</name>
        <dbReference type="ChEBI" id="CHEBI:29105"/>
    </ligand>
</feature>
<dbReference type="PANTHER" id="PTHR30037:SF4">
    <property type="entry name" value="DNA-3-METHYLADENINE GLYCOSYLASE I"/>
    <property type="match status" value="1"/>
</dbReference>
<feature type="binding site" evidence="1">
    <location>
        <position position="5"/>
    </location>
    <ligand>
        <name>Zn(2+)</name>
        <dbReference type="ChEBI" id="CHEBI:29105"/>
    </ligand>
</feature>
<keyword evidence="3" id="KW-1185">Reference proteome</keyword>
<dbReference type="GO" id="GO:0008725">
    <property type="term" value="F:DNA-3-methyladenine glycosylase activity"/>
    <property type="evidence" value="ECO:0007669"/>
    <property type="project" value="InterPro"/>
</dbReference>
<feature type="binding site" evidence="1">
    <location>
        <position position="18"/>
    </location>
    <ligand>
        <name>Zn(2+)</name>
        <dbReference type="ChEBI" id="CHEBI:29105"/>
    </ligand>
</feature>
<reference evidence="2 3" key="1">
    <citation type="submission" date="2019-03" db="EMBL/GenBank/DDBJ databases">
        <title>Genomic Encyclopedia of Type Strains, Phase IV (KMG-IV): sequencing the most valuable type-strain genomes for metagenomic binning, comparative biology and taxonomic classification.</title>
        <authorList>
            <person name="Goeker M."/>
        </authorList>
    </citation>
    <scope>NUCLEOTIDE SEQUENCE [LARGE SCALE GENOMIC DNA]</scope>
    <source>
        <strain evidence="2 3">DSM 29489</strain>
    </source>
</reference>
<dbReference type="RefSeq" id="WP_132381843.1">
    <property type="nucleotide sequence ID" value="NZ_DAIRMY010000018.1"/>
</dbReference>
<dbReference type="AlphaFoldDB" id="A0A4V2URI6"/>
<dbReference type="OrthoDB" id="9807664at2"/>
<dbReference type="InterPro" id="IPR005019">
    <property type="entry name" value="Adenine_glyco"/>
</dbReference>
<dbReference type="GO" id="GO:0006284">
    <property type="term" value="P:base-excision repair"/>
    <property type="evidence" value="ECO:0007669"/>
    <property type="project" value="InterPro"/>
</dbReference>
<evidence type="ECO:0000256" key="1">
    <source>
        <dbReference type="PIRSR" id="PIRSR605019-1"/>
    </source>
</evidence>
<organism evidence="2 3">
    <name type="scientific">Muricomes intestini</name>
    <dbReference type="NCBI Taxonomy" id="1796634"/>
    <lineage>
        <taxon>Bacteria</taxon>
        <taxon>Bacillati</taxon>
        <taxon>Bacillota</taxon>
        <taxon>Clostridia</taxon>
        <taxon>Lachnospirales</taxon>
        <taxon>Lachnospiraceae</taxon>
        <taxon>Muricomes</taxon>
    </lineage>
</organism>
<dbReference type="Pfam" id="PF03352">
    <property type="entry name" value="Adenine_glyco"/>
    <property type="match status" value="1"/>
</dbReference>
<dbReference type="InterPro" id="IPR052891">
    <property type="entry name" value="DNA-3mA_glycosylase"/>
</dbReference>
<dbReference type="Gene3D" id="1.10.340.30">
    <property type="entry name" value="Hypothetical protein, domain 2"/>
    <property type="match status" value="1"/>
</dbReference>
<proteinExistence type="predicted"/>
<evidence type="ECO:0000313" key="3">
    <source>
        <dbReference type="Proteomes" id="UP000295726"/>
    </source>
</evidence>
<dbReference type="SUPFAM" id="SSF48150">
    <property type="entry name" value="DNA-glycosylase"/>
    <property type="match status" value="1"/>
</dbReference>
<dbReference type="Proteomes" id="UP000295726">
    <property type="component" value="Unassembled WGS sequence"/>
</dbReference>
<sequence>MNECCDWTKNDPLMLAYHDNRWCQPCHDDTELFAMLCLEGQQAGLSWSTIIHKEAAIRNAFDGFDISIVARYNEQKIETLLRNPEIIRSRAKIRAAVRNAKAVQQIVSSGEFKSFDDYVWHFTEGKQIVHHLKKLSEMPAKDELSETVSKDLKKRGFSFVGPVIGYSFLQGVGVIDDHLDGCPCKAEG</sequence>
<gene>
    <name evidence="2" type="ORF">EDD59_1158</name>
</gene>
<dbReference type="PANTHER" id="PTHR30037">
    <property type="entry name" value="DNA-3-METHYLADENINE GLYCOSYLASE 1"/>
    <property type="match status" value="1"/>
</dbReference>
<protein>
    <submittedName>
        <fullName evidence="2">DNA-3-methyladenine glycosylase I</fullName>
    </submittedName>
</protein>
<dbReference type="GO" id="GO:0046872">
    <property type="term" value="F:metal ion binding"/>
    <property type="evidence" value="ECO:0007669"/>
    <property type="project" value="UniProtKB-KW"/>
</dbReference>
<dbReference type="InterPro" id="IPR011257">
    <property type="entry name" value="DNA_glycosylase"/>
</dbReference>
<keyword evidence="1" id="KW-0479">Metal-binding</keyword>
<evidence type="ECO:0000313" key="2">
    <source>
        <dbReference type="EMBL" id="TCS77692.1"/>
    </source>
</evidence>
<accession>A0A4V2URI6</accession>
<keyword evidence="1" id="KW-0862">Zinc</keyword>
<feature type="binding site" evidence="1">
    <location>
        <position position="182"/>
    </location>
    <ligand>
        <name>Zn(2+)</name>
        <dbReference type="ChEBI" id="CHEBI:29105"/>
    </ligand>
</feature>
<dbReference type="EMBL" id="SLZZ01000015">
    <property type="protein sequence ID" value="TCS77692.1"/>
    <property type="molecule type" value="Genomic_DNA"/>
</dbReference>